<comment type="caution">
    <text evidence="1">The sequence shown here is derived from an EMBL/GenBank/DDBJ whole genome shotgun (WGS) entry which is preliminary data.</text>
</comment>
<dbReference type="AlphaFoldDB" id="A0A931AGP4"/>
<dbReference type="Proteomes" id="UP000605361">
    <property type="component" value="Unassembled WGS sequence"/>
</dbReference>
<protein>
    <submittedName>
        <fullName evidence="1">Uncharacterized protein</fullName>
    </submittedName>
</protein>
<name>A0A931AGP4_9ACTN</name>
<dbReference type="EMBL" id="JADOGI010000102">
    <property type="protein sequence ID" value="MBF8189805.1"/>
    <property type="molecule type" value="Genomic_DNA"/>
</dbReference>
<gene>
    <name evidence="1" type="ORF">ITP53_29570</name>
</gene>
<evidence type="ECO:0000313" key="1">
    <source>
        <dbReference type="EMBL" id="MBF8189805.1"/>
    </source>
</evidence>
<sequence>MTQRNPAASALFFDTKERVLYLFEKDHSLAAAETQARFDDMMLRIEAFDGTPPTAEGTLALEHGKNGMQWRIYD</sequence>
<evidence type="ECO:0000313" key="2">
    <source>
        <dbReference type="Proteomes" id="UP000605361"/>
    </source>
</evidence>
<dbReference type="RefSeq" id="WP_195898737.1">
    <property type="nucleotide sequence ID" value="NZ_JADOGI010000102.1"/>
</dbReference>
<accession>A0A931AGP4</accession>
<organism evidence="1 2">
    <name type="scientific">Nonomuraea cypriaca</name>
    <dbReference type="NCBI Taxonomy" id="1187855"/>
    <lineage>
        <taxon>Bacteria</taxon>
        <taxon>Bacillati</taxon>
        <taxon>Actinomycetota</taxon>
        <taxon>Actinomycetes</taxon>
        <taxon>Streptosporangiales</taxon>
        <taxon>Streptosporangiaceae</taxon>
        <taxon>Nonomuraea</taxon>
    </lineage>
</organism>
<keyword evidence="2" id="KW-1185">Reference proteome</keyword>
<reference evidence="1" key="1">
    <citation type="submission" date="2020-11" db="EMBL/GenBank/DDBJ databases">
        <title>Whole-genome analyses of Nonomuraea sp. K274.</title>
        <authorList>
            <person name="Veyisoglu A."/>
        </authorList>
    </citation>
    <scope>NUCLEOTIDE SEQUENCE</scope>
    <source>
        <strain evidence="1">K274</strain>
    </source>
</reference>
<proteinExistence type="predicted"/>